<dbReference type="PROSITE" id="PS00041">
    <property type="entry name" value="HTH_ARAC_FAMILY_1"/>
    <property type="match status" value="1"/>
</dbReference>
<dbReference type="InterPro" id="IPR029442">
    <property type="entry name" value="GyrI-like"/>
</dbReference>
<dbReference type="GO" id="GO:0003700">
    <property type="term" value="F:DNA-binding transcription factor activity"/>
    <property type="evidence" value="ECO:0007669"/>
    <property type="project" value="InterPro"/>
</dbReference>
<dbReference type="SUPFAM" id="SSF46689">
    <property type="entry name" value="Homeodomain-like"/>
    <property type="match status" value="2"/>
</dbReference>
<evidence type="ECO:0000259" key="4">
    <source>
        <dbReference type="PROSITE" id="PS01124"/>
    </source>
</evidence>
<keyword evidence="2" id="KW-0238">DNA-binding</keyword>
<keyword evidence="3" id="KW-0804">Transcription</keyword>
<dbReference type="PANTHER" id="PTHR40055:SF1">
    <property type="entry name" value="TRANSCRIPTIONAL REGULATOR YGIV-RELATED"/>
    <property type="match status" value="1"/>
</dbReference>
<dbReference type="Pfam" id="PF06445">
    <property type="entry name" value="GyrI-like"/>
    <property type="match status" value="1"/>
</dbReference>
<dbReference type="InterPro" id="IPR018060">
    <property type="entry name" value="HTH_AraC"/>
</dbReference>
<dbReference type="GO" id="GO:0043565">
    <property type="term" value="F:sequence-specific DNA binding"/>
    <property type="evidence" value="ECO:0007669"/>
    <property type="project" value="InterPro"/>
</dbReference>
<organism evidence="5 6">
    <name type="scientific">BD1-7 clade bacterium</name>
    <dbReference type="NCBI Taxonomy" id="2029982"/>
    <lineage>
        <taxon>Bacteria</taxon>
        <taxon>Pseudomonadati</taxon>
        <taxon>Pseudomonadota</taxon>
        <taxon>Gammaproteobacteria</taxon>
        <taxon>Cellvibrionales</taxon>
        <taxon>Spongiibacteraceae</taxon>
        <taxon>BD1-7 clade</taxon>
    </lineage>
</organism>
<dbReference type="SMART" id="SM00871">
    <property type="entry name" value="AraC_E_bind"/>
    <property type="match status" value="1"/>
</dbReference>
<proteinExistence type="predicted"/>
<evidence type="ECO:0000256" key="3">
    <source>
        <dbReference type="ARBA" id="ARBA00023163"/>
    </source>
</evidence>
<dbReference type="InterPro" id="IPR011256">
    <property type="entry name" value="Reg_factor_effector_dom_sf"/>
</dbReference>
<accession>A0A5S9P7S0</accession>
<dbReference type="Gene3D" id="1.10.10.60">
    <property type="entry name" value="Homeodomain-like"/>
    <property type="match status" value="2"/>
</dbReference>
<dbReference type="Gene3D" id="3.20.80.10">
    <property type="entry name" value="Regulatory factor, effector binding domain"/>
    <property type="match status" value="1"/>
</dbReference>
<dbReference type="InterPro" id="IPR010499">
    <property type="entry name" value="AraC_E-bd"/>
</dbReference>
<dbReference type="SUPFAM" id="SSF55136">
    <property type="entry name" value="Probable bacterial effector-binding domain"/>
    <property type="match status" value="1"/>
</dbReference>
<dbReference type="EMBL" id="CACSII010000007">
    <property type="protein sequence ID" value="CAA0099466.1"/>
    <property type="molecule type" value="Genomic_DNA"/>
</dbReference>
<keyword evidence="1" id="KW-0805">Transcription regulation</keyword>
<dbReference type="InterPro" id="IPR009057">
    <property type="entry name" value="Homeodomain-like_sf"/>
</dbReference>
<dbReference type="InterPro" id="IPR050908">
    <property type="entry name" value="SmbC-like"/>
</dbReference>
<dbReference type="Proteomes" id="UP000434580">
    <property type="component" value="Unassembled WGS sequence"/>
</dbReference>
<dbReference type="InterPro" id="IPR018062">
    <property type="entry name" value="HTH_AraC-typ_CS"/>
</dbReference>
<dbReference type="PROSITE" id="PS01124">
    <property type="entry name" value="HTH_ARAC_FAMILY_2"/>
    <property type="match status" value="1"/>
</dbReference>
<name>A0A5S9P7S0_9GAMM</name>
<evidence type="ECO:0000313" key="6">
    <source>
        <dbReference type="Proteomes" id="UP000434580"/>
    </source>
</evidence>
<dbReference type="SMART" id="SM00342">
    <property type="entry name" value="HTH_ARAC"/>
    <property type="match status" value="1"/>
</dbReference>
<gene>
    <name evidence="5" type="primary">soxS</name>
    <name evidence="5" type="ORF">DPBNPPHM_03712</name>
</gene>
<reference evidence="5 6" key="1">
    <citation type="submission" date="2019-11" db="EMBL/GenBank/DDBJ databases">
        <authorList>
            <person name="Holert J."/>
        </authorList>
    </citation>
    <scope>NUCLEOTIDE SEQUENCE [LARGE SCALE GENOMIC DNA]</scope>
    <source>
        <strain evidence="5">BC5_2</strain>
    </source>
</reference>
<dbReference type="Pfam" id="PF12833">
    <property type="entry name" value="HTH_18"/>
    <property type="match status" value="1"/>
</dbReference>
<dbReference type="OrthoDB" id="6146868at2"/>
<feature type="domain" description="HTH araC/xylS-type" evidence="4">
    <location>
        <begin position="14"/>
        <end position="112"/>
    </location>
</feature>
<dbReference type="PANTHER" id="PTHR40055">
    <property type="entry name" value="TRANSCRIPTIONAL REGULATOR YGIV-RELATED"/>
    <property type="match status" value="1"/>
</dbReference>
<evidence type="ECO:0000313" key="5">
    <source>
        <dbReference type="EMBL" id="CAA0099466.1"/>
    </source>
</evidence>
<evidence type="ECO:0000256" key="1">
    <source>
        <dbReference type="ARBA" id="ARBA00023015"/>
    </source>
</evidence>
<sequence length="287" mass="32698">MKTTTATHYERRFERVIDHIYAHLDQPLDLLELADIACVSPYHWHRMYRGLYGETPAQTVKRLRLQRAAKSLVKTPLPVKVIAAKAGYSTIQAFNRAFSASFGMTPTAYRHRAQEDPFDTIHSIQSSTGNTMNNIEIRQIQDFHVAGIAHQGDYMNIGHSFEKFYGWAASHQLLEQLAQSIGIYYEDPASTPVAKLRSLAGARFQQWPDNIDDTGLIVEHIQAGDYAVMRHTGSYATLEDSYNWLYREWLPQSGREPADAPPFEEYINNPREVAPNALITDIYIPLK</sequence>
<evidence type="ECO:0000256" key="2">
    <source>
        <dbReference type="ARBA" id="ARBA00023125"/>
    </source>
</evidence>
<dbReference type="AlphaFoldDB" id="A0A5S9P7S0"/>
<protein>
    <submittedName>
        <fullName evidence="5">Regulatory protein SoxS</fullName>
    </submittedName>
</protein>